<feature type="domain" description="Nudix hydrolase" evidence="2">
    <location>
        <begin position="28"/>
        <end position="155"/>
    </location>
</feature>
<reference evidence="3 4" key="1">
    <citation type="submission" date="2018-08" db="EMBL/GenBank/DDBJ databases">
        <title>Isolation, diversity and antifungal activity of Actinobacteria from wheat.</title>
        <authorList>
            <person name="Han C."/>
        </authorList>
    </citation>
    <scope>NUCLEOTIDE SEQUENCE [LARGE SCALE GENOMIC DNA]</scope>
    <source>
        <strain evidence="3 4">NEAU-YY421</strain>
    </source>
</reference>
<organism evidence="3 4">
    <name type="scientific">Streptomyces triticagri</name>
    <dbReference type="NCBI Taxonomy" id="2293568"/>
    <lineage>
        <taxon>Bacteria</taxon>
        <taxon>Bacillati</taxon>
        <taxon>Actinomycetota</taxon>
        <taxon>Actinomycetes</taxon>
        <taxon>Kitasatosporales</taxon>
        <taxon>Streptomycetaceae</taxon>
        <taxon>Streptomyces</taxon>
    </lineage>
</organism>
<dbReference type="Proteomes" id="UP000263094">
    <property type="component" value="Unassembled WGS sequence"/>
</dbReference>
<keyword evidence="4" id="KW-1185">Reference proteome</keyword>
<evidence type="ECO:0000259" key="2">
    <source>
        <dbReference type="PROSITE" id="PS51462"/>
    </source>
</evidence>
<dbReference type="InterPro" id="IPR015797">
    <property type="entry name" value="NUDIX_hydrolase-like_dom_sf"/>
</dbReference>
<evidence type="ECO:0000256" key="1">
    <source>
        <dbReference type="ARBA" id="ARBA00022801"/>
    </source>
</evidence>
<dbReference type="SUPFAM" id="SSF55811">
    <property type="entry name" value="Nudix"/>
    <property type="match status" value="1"/>
</dbReference>
<name>A0A372LUY7_9ACTN</name>
<dbReference type="InterPro" id="IPR020084">
    <property type="entry name" value="NUDIX_hydrolase_CS"/>
</dbReference>
<dbReference type="Pfam" id="PF00293">
    <property type="entry name" value="NUDIX"/>
    <property type="match status" value="1"/>
</dbReference>
<dbReference type="AlphaFoldDB" id="A0A372LUY7"/>
<dbReference type="EMBL" id="QUAK01000238">
    <property type="protein sequence ID" value="RFU82359.1"/>
    <property type="molecule type" value="Genomic_DNA"/>
</dbReference>
<comment type="caution">
    <text evidence="3">The sequence shown here is derived from an EMBL/GenBank/DDBJ whole genome shotgun (WGS) entry which is preliminary data.</text>
</comment>
<dbReference type="PROSITE" id="PS51462">
    <property type="entry name" value="NUDIX"/>
    <property type="match status" value="1"/>
</dbReference>
<dbReference type="PROSITE" id="PS00893">
    <property type="entry name" value="NUDIX_BOX"/>
    <property type="match status" value="1"/>
</dbReference>
<dbReference type="RefSeq" id="WP_128559880.1">
    <property type="nucleotide sequence ID" value="NZ_QUAK01000238.1"/>
</dbReference>
<evidence type="ECO:0000313" key="4">
    <source>
        <dbReference type="Proteomes" id="UP000263094"/>
    </source>
</evidence>
<dbReference type="Gene3D" id="3.90.79.10">
    <property type="entry name" value="Nucleoside Triphosphate Pyrophosphohydrolase"/>
    <property type="match status" value="1"/>
</dbReference>
<dbReference type="PANTHER" id="PTHR10885">
    <property type="entry name" value="ISOPENTENYL-DIPHOSPHATE DELTA-ISOMERASE"/>
    <property type="match status" value="1"/>
</dbReference>
<evidence type="ECO:0000313" key="3">
    <source>
        <dbReference type="EMBL" id="RFU82359.1"/>
    </source>
</evidence>
<proteinExistence type="predicted"/>
<protein>
    <submittedName>
        <fullName evidence="3">NUDIX domain-containing protein</fullName>
    </submittedName>
</protein>
<keyword evidence="1" id="KW-0378">Hydrolase</keyword>
<accession>A0A372LUY7</accession>
<gene>
    <name evidence="3" type="ORF">DY218_33190</name>
</gene>
<sequence length="171" mass="19260">MAELIERVDEEDRVLGIVDRAEAIRRGWLHRIATIVCRDERGRFLVHRRPDDATRFPGLCNWMLGGAVGVGESYEEAAARELEEELGVRAAPRLVFTFRCAGAIGPYWLGLHEVAVPASARPDPGEIAAHDWLDAPELELLVHSAEFVPDARQAYDRYRALDRRAPMAPHR</sequence>
<dbReference type="InterPro" id="IPR000086">
    <property type="entry name" value="NUDIX_hydrolase_dom"/>
</dbReference>
<dbReference type="OrthoDB" id="67499at2"/>
<dbReference type="GO" id="GO:0016787">
    <property type="term" value="F:hydrolase activity"/>
    <property type="evidence" value="ECO:0007669"/>
    <property type="project" value="UniProtKB-KW"/>
</dbReference>
<dbReference type="PANTHER" id="PTHR10885:SF0">
    <property type="entry name" value="ISOPENTENYL-DIPHOSPHATE DELTA-ISOMERASE"/>
    <property type="match status" value="1"/>
</dbReference>